<evidence type="ECO:0000313" key="10">
    <source>
        <dbReference type="EMBL" id="AIE93988.1"/>
    </source>
</evidence>
<proteinExistence type="predicted"/>
<feature type="compositionally biased region" description="Polar residues" evidence="8">
    <location>
        <begin position="195"/>
        <end position="205"/>
    </location>
</feature>
<evidence type="ECO:0000256" key="2">
    <source>
        <dbReference type="ARBA" id="ARBA00022485"/>
    </source>
</evidence>
<feature type="region of interest" description="Disordered" evidence="8">
    <location>
        <begin position="183"/>
        <end position="205"/>
    </location>
</feature>
<keyword evidence="3" id="KW-0639">Primosome</keyword>
<feature type="compositionally biased region" description="Basic and acidic residues" evidence="8">
    <location>
        <begin position="183"/>
        <end position="193"/>
    </location>
</feature>
<keyword evidence="7" id="KW-0411">Iron-sulfur</keyword>
<protein>
    <submittedName>
        <fullName evidence="10">DNA primase large subunit (PRI2)</fullName>
    </submittedName>
</protein>
<dbReference type="AlphaFoldDB" id="A0A075FRP8"/>
<evidence type="ECO:0000256" key="5">
    <source>
        <dbReference type="ARBA" id="ARBA00022723"/>
    </source>
</evidence>
<comment type="cofactor">
    <cofactor evidence="1">
        <name>[4Fe-4S] cluster</name>
        <dbReference type="ChEBI" id="CHEBI:49883"/>
    </cofactor>
</comment>
<name>A0A075FRP8_9EURY</name>
<feature type="domain" description="DNA primase large subunit C-terminal" evidence="9">
    <location>
        <begin position="69"/>
        <end position="176"/>
    </location>
</feature>
<dbReference type="Pfam" id="PF04104">
    <property type="entry name" value="DNA_primase_lrg"/>
    <property type="match status" value="1"/>
</dbReference>
<keyword evidence="2" id="KW-0004">4Fe-4S</keyword>
<evidence type="ECO:0000256" key="7">
    <source>
        <dbReference type="ARBA" id="ARBA00023014"/>
    </source>
</evidence>
<evidence type="ECO:0000256" key="3">
    <source>
        <dbReference type="ARBA" id="ARBA00022515"/>
    </source>
</evidence>
<evidence type="ECO:0000256" key="1">
    <source>
        <dbReference type="ARBA" id="ARBA00001966"/>
    </source>
</evidence>
<keyword evidence="4" id="KW-0235">DNA replication</keyword>
<dbReference type="EMBL" id="KF900409">
    <property type="protein sequence ID" value="AIE93988.1"/>
    <property type="molecule type" value="Genomic_DNA"/>
</dbReference>
<keyword evidence="5" id="KW-0479">Metal-binding</keyword>
<organism evidence="10">
    <name type="scientific">uncultured marine group II/III euryarchaeote AD1000_42_A01</name>
    <dbReference type="NCBI Taxonomy" id="1457767"/>
    <lineage>
        <taxon>Archaea</taxon>
        <taxon>Methanobacteriati</taxon>
        <taxon>Methanobacteriota</taxon>
        <taxon>environmental samples</taxon>
    </lineage>
</organism>
<evidence type="ECO:0000256" key="6">
    <source>
        <dbReference type="ARBA" id="ARBA00023004"/>
    </source>
</evidence>
<accession>A0A075FRP8</accession>
<dbReference type="GO" id="GO:1990077">
    <property type="term" value="C:primosome complex"/>
    <property type="evidence" value="ECO:0007669"/>
    <property type="project" value="UniProtKB-KW"/>
</dbReference>
<sequence>MSPGAGEDSRQRTARLLKERIREDLNESCVERMNKMSEEFAALFSDPVERITGLLSERVQAEMPMSAAVREDWPPCFESAVSELNQGINVNHVGRVFLAAFSRSIGMSQEQTCSFFANAPDYSADTTSYQVNQIYEREYTPHGCAALKTNARCPVQPGDDRLCDQEWLTHPLKYIRAKQRSRYREGSLSKEEPEVQSNEGELANS</sequence>
<dbReference type="GO" id="GO:0006269">
    <property type="term" value="P:DNA replication, synthesis of primer"/>
    <property type="evidence" value="ECO:0007669"/>
    <property type="project" value="UniProtKB-KW"/>
</dbReference>
<dbReference type="InterPro" id="IPR058560">
    <property type="entry name" value="DNA_primase_C"/>
</dbReference>
<evidence type="ECO:0000256" key="8">
    <source>
        <dbReference type="SAM" id="MobiDB-lite"/>
    </source>
</evidence>
<dbReference type="GO" id="GO:0051539">
    <property type="term" value="F:4 iron, 4 sulfur cluster binding"/>
    <property type="evidence" value="ECO:0007669"/>
    <property type="project" value="UniProtKB-KW"/>
</dbReference>
<evidence type="ECO:0000256" key="4">
    <source>
        <dbReference type="ARBA" id="ARBA00022705"/>
    </source>
</evidence>
<reference evidence="10" key="1">
    <citation type="journal article" date="2014" name="Genome Biol. Evol.">
        <title>Pangenome evidence for extensive interdomain horizontal transfer affecting lineage core and shell genes in uncultured planktonic thaumarchaeota and euryarchaeota.</title>
        <authorList>
            <person name="Deschamps P."/>
            <person name="Zivanovic Y."/>
            <person name="Moreira D."/>
            <person name="Rodriguez-Valera F."/>
            <person name="Lopez-Garcia P."/>
        </authorList>
    </citation>
    <scope>NUCLEOTIDE SEQUENCE</scope>
</reference>
<keyword evidence="6" id="KW-0408">Iron</keyword>
<gene>
    <name evidence="10" type="primary">PRI2</name>
</gene>
<evidence type="ECO:0000259" key="9">
    <source>
        <dbReference type="Pfam" id="PF04104"/>
    </source>
</evidence>
<dbReference type="GO" id="GO:0046872">
    <property type="term" value="F:metal ion binding"/>
    <property type="evidence" value="ECO:0007669"/>
    <property type="project" value="UniProtKB-KW"/>
</dbReference>